<dbReference type="Proteomes" id="UP000664203">
    <property type="component" value="Unassembled WGS sequence"/>
</dbReference>
<reference evidence="4" key="1">
    <citation type="submission" date="2021-03" db="EMBL/GenBank/DDBJ databases">
        <authorList>
            <person name="Tagirdzhanova G."/>
        </authorList>
    </citation>
    <scope>NUCLEOTIDE SEQUENCE</scope>
</reference>
<feature type="chain" id="PRO_5034819392" description="Yeast cell wall synthesis Kre9/Knh1-like N-terminal domain-containing protein" evidence="2">
    <location>
        <begin position="24"/>
        <end position="213"/>
    </location>
</feature>
<feature type="signal peptide" evidence="2">
    <location>
        <begin position="1"/>
        <end position="23"/>
    </location>
</feature>
<protein>
    <recommendedName>
        <fullName evidence="3">Yeast cell wall synthesis Kre9/Knh1-like N-terminal domain-containing protein</fullName>
    </recommendedName>
</protein>
<dbReference type="InterPro" id="IPR018466">
    <property type="entry name" value="Kre9/Knh1-like_N"/>
</dbReference>
<feature type="domain" description="Yeast cell wall synthesis Kre9/Knh1-like N-terminal" evidence="3">
    <location>
        <begin position="34"/>
        <end position="108"/>
    </location>
</feature>
<name>A0A8H3IKL6_9LECA</name>
<dbReference type="EMBL" id="CAJPDR010000097">
    <property type="protein sequence ID" value="CAF9917109.1"/>
    <property type="molecule type" value="Genomic_DNA"/>
</dbReference>
<evidence type="ECO:0000313" key="5">
    <source>
        <dbReference type="Proteomes" id="UP000664203"/>
    </source>
</evidence>
<dbReference type="PANTHER" id="PTHR40633:SF1">
    <property type="entry name" value="GPI ANCHORED SERINE-THREONINE RICH PROTEIN (AFU_ORTHOLOGUE AFUA_1G03630)"/>
    <property type="match status" value="1"/>
</dbReference>
<evidence type="ECO:0000259" key="3">
    <source>
        <dbReference type="Pfam" id="PF10342"/>
    </source>
</evidence>
<evidence type="ECO:0000313" key="4">
    <source>
        <dbReference type="EMBL" id="CAF9917109.1"/>
    </source>
</evidence>
<dbReference type="InterPro" id="IPR052982">
    <property type="entry name" value="SRP1/TIP1-like"/>
</dbReference>
<evidence type="ECO:0000256" key="2">
    <source>
        <dbReference type="SAM" id="SignalP"/>
    </source>
</evidence>
<accession>A0A8H3IKL6</accession>
<keyword evidence="1 2" id="KW-0732">Signal</keyword>
<dbReference type="OrthoDB" id="5589325at2759"/>
<sequence>MFSSMARLSVLAATLLLPIYVHAVAFSVNSFEGIAVGQPFNLSWLGDKTPVTIKLLQGPPEALEPVVTLASNVAGESYTWTPTTIPDGTYVLSITQGTQTNYSPEFPVANTFTPGTKSSTKATVEGATSGATGRDPLPAVIAAYYPPAGHKNGNIRICAFNTSGNGTSAAFPCASSVNLTLGHFQRFKGGVGKVDVATGAAVLGMTFAVMLML</sequence>
<dbReference type="Pfam" id="PF10342">
    <property type="entry name" value="Kre9_KNH"/>
    <property type="match status" value="1"/>
</dbReference>
<dbReference type="AlphaFoldDB" id="A0A8H3IKL6"/>
<comment type="caution">
    <text evidence="4">The sequence shown here is derived from an EMBL/GenBank/DDBJ whole genome shotgun (WGS) entry which is preliminary data.</text>
</comment>
<organism evidence="4 5">
    <name type="scientific">Alectoria fallacina</name>
    <dbReference type="NCBI Taxonomy" id="1903189"/>
    <lineage>
        <taxon>Eukaryota</taxon>
        <taxon>Fungi</taxon>
        <taxon>Dikarya</taxon>
        <taxon>Ascomycota</taxon>
        <taxon>Pezizomycotina</taxon>
        <taxon>Lecanoromycetes</taxon>
        <taxon>OSLEUM clade</taxon>
        <taxon>Lecanoromycetidae</taxon>
        <taxon>Lecanorales</taxon>
        <taxon>Lecanorineae</taxon>
        <taxon>Parmeliaceae</taxon>
        <taxon>Alectoria</taxon>
    </lineage>
</organism>
<proteinExistence type="predicted"/>
<evidence type="ECO:0000256" key="1">
    <source>
        <dbReference type="ARBA" id="ARBA00022729"/>
    </source>
</evidence>
<gene>
    <name evidence="4" type="ORF">ALECFALPRED_011042</name>
</gene>
<keyword evidence="5" id="KW-1185">Reference proteome</keyword>
<dbReference type="PANTHER" id="PTHR40633">
    <property type="entry name" value="MATRIX PROTEIN, PUTATIVE (AFU_ORTHOLOGUE AFUA_8G05410)-RELATED"/>
    <property type="match status" value="1"/>
</dbReference>